<evidence type="ECO:0000256" key="9">
    <source>
        <dbReference type="PIRSR" id="PIRSR600101-1"/>
    </source>
</evidence>
<dbReference type="Gene3D" id="1.10.246.130">
    <property type="match status" value="1"/>
</dbReference>
<feature type="active site" description="Nucleophile" evidence="9">
    <location>
        <position position="416"/>
    </location>
</feature>
<evidence type="ECO:0000256" key="5">
    <source>
        <dbReference type="ARBA" id="ARBA00022801"/>
    </source>
</evidence>
<comment type="pathway">
    <text evidence="11">Sulfur metabolism; glutathione metabolism.</text>
</comment>
<dbReference type="AlphaFoldDB" id="A0A5C5U999"/>
<comment type="subunit">
    <text evidence="11">This enzyme consists of two polypeptide chains, which are synthesized in precursor form from a single polypeptide.</text>
</comment>
<feature type="binding site" evidence="10">
    <location>
        <position position="141"/>
    </location>
    <ligand>
        <name>L-glutamate</name>
        <dbReference type="ChEBI" id="CHEBI:29985"/>
    </ligand>
</feature>
<keyword evidence="11" id="KW-0317">Glutathione biosynthesis</keyword>
<accession>A0A5C5U999</accession>
<dbReference type="SUPFAM" id="SSF56235">
    <property type="entry name" value="N-terminal nucleophile aminohydrolases (Ntn hydrolases)"/>
    <property type="match status" value="1"/>
</dbReference>
<keyword evidence="7 11" id="KW-0012">Acyltransferase</keyword>
<dbReference type="EC" id="2.3.2.2" evidence="11"/>
<evidence type="ECO:0000256" key="10">
    <source>
        <dbReference type="PIRSR" id="PIRSR600101-2"/>
    </source>
</evidence>
<dbReference type="GO" id="GO:0103068">
    <property type="term" value="F:leukotriene C4 gamma-glutamyl transferase activity"/>
    <property type="evidence" value="ECO:0007669"/>
    <property type="project" value="UniProtKB-EC"/>
</dbReference>
<name>A0A5C5U999_9GAMM</name>
<keyword evidence="4 11" id="KW-0808">Transferase</keyword>
<evidence type="ECO:0000256" key="2">
    <source>
        <dbReference type="ARBA" id="ARBA00001089"/>
    </source>
</evidence>
<keyword evidence="6 11" id="KW-0865">Zymogen</keyword>
<evidence type="ECO:0000256" key="12">
    <source>
        <dbReference type="SAM" id="MobiDB-lite"/>
    </source>
</evidence>
<evidence type="ECO:0000313" key="14">
    <source>
        <dbReference type="Proteomes" id="UP000319980"/>
    </source>
</evidence>
<proteinExistence type="inferred from homology"/>
<evidence type="ECO:0000256" key="4">
    <source>
        <dbReference type="ARBA" id="ARBA00022679"/>
    </source>
</evidence>
<dbReference type="PANTHER" id="PTHR43199">
    <property type="entry name" value="GLUTATHIONE HYDROLASE"/>
    <property type="match status" value="1"/>
</dbReference>
<comment type="caution">
    <text evidence="13">The sequence shown here is derived from an EMBL/GenBank/DDBJ whole genome shotgun (WGS) entry which is preliminary data.</text>
</comment>
<evidence type="ECO:0000256" key="1">
    <source>
        <dbReference type="ARBA" id="ARBA00001049"/>
    </source>
</evidence>
<sequence length="605" mass="63654">MRTDASPGSGSDPGDASPGIERRLEESRTMRRPLPRICTALLALCLSATAATAPAQTRQLLNYEQIHKPVVADGGMAVSQSTQASEAGAQVLREGGNAVDAAVAMAFVMAVTLPRAGNIGGDGYMLIHLADGDRAVAIDYRSMAPAMATLEAYVGEDGTLQGHSAGIRAAGVPGTVAGLALAHEQYGRLPWKQLLQPAIELAADGMVLSRDEAFALDWGRDRLARSEAGARVFLHPDGSALRAGERLVQADLAWSLRQIAEHGADAFYRGAIAERLDAGMRAHGGLLRKADLAAYRAIEREPLRSSYRGHALLTMPPSSGGGPGIAMTLNILEQFDLAAMGAGSADALHLLAEATKRAWRDRRAYANDPVAARVPLAGFASKAYGAARAKEIAMDRATPAAEVRAGDIWAQESRETTHFAVVDRDGNAVSNTYTLGADFGSGVMIEGTGFLLGNLIGNFSLQAQLDAAREGSEPPANALRPGSRPVSSMAPTMLLQGGRPWLVTGSPGGNTIPGTVVQMIVNVVDFDMNIAEATSFPRIHQQVTARGELDIERGFSPDTLRLLRERGHEPTQGQTIGSTQTLLLAPDHVEGAADPRRPGAAAVAQ</sequence>
<dbReference type="Pfam" id="PF01019">
    <property type="entry name" value="G_glu_transpept"/>
    <property type="match status" value="1"/>
</dbReference>
<protein>
    <recommendedName>
        <fullName evidence="11">Glutathione hydrolase proenzyme</fullName>
        <ecNumber evidence="11">2.3.2.2</ecNumber>
        <ecNumber evidence="11">3.4.19.13</ecNumber>
    </recommendedName>
    <component>
        <recommendedName>
            <fullName evidence="11">Glutathione hydrolase large chain</fullName>
        </recommendedName>
    </component>
    <component>
        <recommendedName>
            <fullName evidence="11">Glutathione hydrolase small chain</fullName>
        </recommendedName>
    </component>
</protein>
<dbReference type="PANTHER" id="PTHR43199:SF1">
    <property type="entry name" value="GLUTATHIONE HYDROLASE PROENZYME"/>
    <property type="match status" value="1"/>
</dbReference>
<dbReference type="GO" id="GO:0006751">
    <property type="term" value="P:glutathione catabolic process"/>
    <property type="evidence" value="ECO:0007669"/>
    <property type="project" value="UniProtKB-UniRule"/>
</dbReference>
<feature type="compositionally biased region" description="Low complexity" evidence="12">
    <location>
        <begin position="1"/>
        <end position="19"/>
    </location>
</feature>
<comment type="catalytic activity">
    <reaction evidence="1 11">
        <text>an S-substituted glutathione + H2O = an S-substituted L-cysteinylglycine + L-glutamate</text>
        <dbReference type="Rhea" id="RHEA:59468"/>
        <dbReference type="ChEBI" id="CHEBI:15377"/>
        <dbReference type="ChEBI" id="CHEBI:29985"/>
        <dbReference type="ChEBI" id="CHEBI:90779"/>
        <dbReference type="ChEBI" id="CHEBI:143103"/>
        <dbReference type="EC" id="3.4.19.13"/>
    </reaction>
</comment>
<dbReference type="UniPathway" id="UPA00204"/>
<dbReference type="OrthoDB" id="5297205at2"/>
<keyword evidence="5 11" id="KW-0378">Hydrolase</keyword>
<dbReference type="PRINTS" id="PR01210">
    <property type="entry name" value="GGTRANSPTASE"/>
</dbReference>
<keyword evidence="14" id="KW-1185">Reference proteome</keyword>
<evidence type="ECO:0000313" key="13">
    <source>
        <dbReference type="EMBL" id="TWT22499.1"/>
    </source>
</evidence>
<evidence type="ECO:0000256" key="8">
    <source>
        <dbReference type="ARBA" id="ARBA00047417"/>
    </source>
</evidence>
<evidence type="ECO:0000256" key="7">
    <source>
        <dbReference type="ARBA" id="ARBA00023315"/>
    </source>
</evidence>
<comment type="catalytic activity">
    <reaction evidence="2 11">
        <text>glutathione + H2O = L-cysteinylglycine + L-glutamate</text>
        <dbReference type="Rhea" id="RHEA:28807"/>
        <dbReference type="ChEBI" id="CHEBI:15377"/>
        <dbReference type="ChEBI" id="CHEBI:29985"/>
        <dbReference type="ChEBI" id="CHEBI:57925"/>
        <dbReference type="ChEBI" id="CHEBI:61694"/>
        <dbReference type="EC" id="3.4.19.13"/>
    </reaction>
</comment>
<dbReference type="Gene3D" id="3.60.20.40">
    <property type="match status" value="1"/>
</dbReference>
<reference evidence="13 14" key="1">
    <citation type="journal article" date="2008" name="Int. J. Syst. Evol. Microbiol.">
        <title>Luteimonas marina sp. nov., isolated from seawater.</title>
        <authorList>
            <person name="Baik K.S."/>
            <person name="Park S.C."/>
            <person name="Kim M.S."/>
            <person name="Kim E.M."/>
            <person name="Park C."/>
            <person name="Chun J."/>
            <person name="Seong C.N."/>
        </authorList>
    </citation>
    <scope>NUCLEOTIDE SEQUENCE [LARGE SCALE GENOMIC DNA]</scope>
    <source>
        <strain evidence="13 14">FR1330</strain>
    </source>
</reference>
<dbReference type="InterPro" id="IPR043137">
    <property type="entry name" value="GGT_ssub_C"/>
</dbReference>
<comment type="PTM">
    <text evidence="11">Cleaved by autocatalysis into a large and a small subunit.</text>
</comment>
<dbReference type="InterPro" id="IPR043138">
    <property type="entry name" value="GGT_lsub"/>
</dbReference>
<feature type="binding site" evidence="10">
    <location>
        <begin position="487"/>
        <end position="488"/>
    </location>
    <ligand>
        <name>L-glutamate</name>
        <dbReference type="ChEBI" id="CHEBI:29985"/>
    </ligand>
</feature>
<dbReference type="NCBIfam" id="TIGR00066">
    <property type="entry name" value="g_glut_trans"/>
    <property type="match status" value="1"/>
</dbReference>
<dbReference type="InterPro" id="IPR000101">
    <property type="entry name" value="GGT_peptidase"/>
</dbReference>
<organism evidence="13 14">
    <name type="scientific">Luteimonas marina</name>
    <dbReference type="NCBI Taxonomy" id="488485"/>
    <lineage>
        <taxon>Bacteria</taxon>
        <taxon>Pseudomonadati</taxon>
        <taxon>Pseudomonadota</taxon>
        <taxon>Gammaproteobacteria</taxon>
        <taxon>Lysobacterales</taxon>
        <taxon>Lysobacteraceae</taxon>
        <taxon>Luteimonas</taxon>
    </lineage>
</organism>
<gene>
    <name evidence="13" type="primary">ggt</name>
    <name evidence="13" type="ORF">FQY83_05630</name>
</gene>
<evidence type="ECO:0000256" key="11">
    <source>
        <dbReference type="RuleBase" id="RU368036"/>
    </source>
</evidence>
<dbReference type="EC" id="3.4.19.13" evidence="11"/>
<dbReference type="EMBL" id="VOHK01000002">
    <property type="protein sequence ID" value="TWT22499.1"/>
    <property type="molecule type" value="Genomic_DNA"/>
</dbReference>
<feature type="region of interest" description="Disordered" evidence="12">
    <location>
        <begin position="1"/>
        <end position="28"/>
    </location>
</feature>
<dbReference type="Proteomes" id="UP000319980">
    <property type="component" value="Unassembled WGS sequence"/>
</dbReference>
<feature type="binding site" evidence="10">
    <location>
        <position position="509"/>
    </location>
    <ligand>
        <name>L-glutamate</name>
        <dbReference type="ChEBI" id="CHEBI:29985"/>
    </ligand>
</feature>
<evidence type="ECO:0000256" key="3">
    <source>
        <dbReference type="ARBA" id="ARBA00009381"/>
    </source>
</evidence>
<comment type="catalytic activity">
    <reaction evidence="8 11">
        <text>an N-terminal (5-L-glutamyl)-[peptide] + an alpha-amino acid = 5-L-glutamyl amino acid + an N-terminal L-alpha-aminoacyl-[peptide]</text>
        <dbReference type="Rhea" id="RHEA:23904"/>
        <dbReference type="Rhea" id="RHEA-COMP:9780"/>
        <dbReference type="Rhea" id="RHEA-COMP:9795"/>
        <dbReference type="ChEBI" id="CHEBI:77644"/>
        <dbReference type="ChEBI" id="CHEBI:78597"/>
        <dbReference type="ChEBI" id="CHEBI:78599"/>
        <dbReference type="ChEBI" id="CHEBI:78608"/>
        <dbReference type="EC" id="2.3.2.2"/>
    </reaction>
</comment>
<dbReference type="GO" id="GO:0036374">
    <property type="term" value="F:glutathione hydrolase activity"/>
    <property type="evidence" value="ECO:0007669"/>
    <property type="project" value="UniProtKB-UniRule"/>
</dbReference>
<dbReference type="InterPro" id="IPR051792">
    <property type="entry name" value="GGT_bact"/>
</dbReference>
<dbReference type="GO" id="GO:0006750">
    <property type="term" value="P:glutathione biosynthetic process"/>
    <property type="evidence" value="ECO:0007669"/>
    <property type="project" value="UniProtKB-KW"/>
</dbReference>
<dbReference type="InterPro" id="IPR029055">
    <property type="entry name" value="Ntn_hydrolases_N"/>
</dbReference>
<comment type="similarity">
    <text evidence="3 11">Belongs to the gamma-glutamyltransferase family.</text>
</comment>
<evidence type="ECO:0000256" key="6">
    <source>
        <dbReference type="ARBA" id="ARBA00023145"/>
    </source>
</evidence>